<protein>
    <submittedName>
        <fullName evidence="1">TetR family transcriptional regulator</fullName>
    </submittedName>
</protein>
<dbReference type="RefSeq" id="WP_140597351.1">
    <property type="nucleotide sequence ID" value="NZ_VFWZ01000009.1"/>
</dbReference>
<accession>A0A504J5R5</accession>
<organism evidence="1 2">
    <name type="scientific">Aquimarina algicola</name>
    <dbReference type="NCBI Taxonomy" id="2589995"/>
    <lineage>
        <taxon>Bacteria</taxon>
        <taxon>Pseudomonadati</taxon>
        <taxon>Bacteroidota</taxon>
        <taxon>Flavobacteriia</taxon>
        <taxon>Flavobacteriales</taxon>
        <taxon>Flavobacteriaceae</taxon>
        <taxon>Aquimarina</taxon>
    </lineage>
</organism>
<proteinExistence type="predicted"/>
<reference evidence="1 2" key="1">
    <citation type="submission" date="2019-06" db="EMBL/GenBank/DDBJ databases">
        <authorList>
            <person name="Meng X."/>
        </authorList>
    </citation>
    <scope>NUCLEOTIDE SEQUENCE [LARGE SCALE GENOMIC DNA]</scope>
    <source>
        <strain evidence="1 2">M625</strain>
    </source>
</reference>
<keyword evidence="2" id="KW-1185">Reference proteome</keyword>
<evidence type="ECO:0000313" key="1">
    <source>
        <dbReference type="EMBL" id="TPN82419.1"/>
    </source>
</evidence>
<dbReference type="AlphaFoldDB" id="A0A504J5R5"/>
<dbReference type="SUPFAM" id="SSF46689">
    <property type="entry name" value="Homeodomain-like"/>
    <property type="match status" value="1"/>
</dbReference>
<comment type="caution">
    <text evidence="1">The sequence shown here is derived from an EMBL/GenBank/DDBJ whole genome shotgun (WGS) entry which is preliminary data.</text>
</comment>
<name>A0A504J5R5_9FLAO</name>
<dbReference type="Gene3D" id="1.10.357.10">
    <property type="entry name" value="Tetracycline Repressor, domain 2"/>
    <property type="match status" value="1"/>
</dbReference>
<dbReference type="OrthoDB" id="881297at2"/>
<dbReference type="InterPro" id="IPR009057">
    <property type="entry name" value="Homeodomain-like_sf"/>
</dbReference>
<sequence length="199" mass="23449">MGRKSIVKNRKEKTKKVEKWTQAILPKLKSTDLGTLTIDDLASLMNKSKSTVYQYFTTKEEFFEYLTQVRLEHLSSYKAEIASEILQLDYQYKALIQILTEGAKDISAFYLRQLREHYPSAWKLIEDFLLELLKDLEKFYISGIENELFNAVSTKLLIKIDEYFILQLITDDSFFDTSTKDLEAVIRDYMFLKFEGLMK</sequence>
<dbReference type="EMBL" id="VFWZ01000009">
    <property type="protein sequence ID" value="TPN82419.1"/>
    <property type="molecule type" value="Genomic_DNA"/>
</dbReference>
<evidence type="ECO:0000313" key="2">
    <source>
        <dbReference type="Proteomes" id="UP000315540"/>
    </source>
</evidence>
<dbReference type="Proteomes" id="UP000315540">
    <property type="component" value="Unassembled WGS sequence"/>
</dbReference>
<gene>
    <name evidence="1" type="ORF">FHK87_23655</name>
</gene>